<organism evidence="2 3">
    <name type="scientific">Microthlaspi erraticum</name>
    <dbReference type="NCBI Taxonomy" id="1685480"/>
    <lineage>
        <taxon>Eukaryota</taxon>
        <taxon>Viridiplantae</taxon>
        <taxon>Streptophyta</taxon>
        <taxon>Embryophyta</taxon>
        <taxon>Tracheophyta</taxon>
        <taxon>Spermatophyta</taxon>
        <taxon>Magnoliopsida</taxon>
        <taxon>eudicotyledons</taxon>
        <taxon>Gunneridae</taxon>
        <taxon>Pentapetalae</taxon>
        <taxon>rosids</taxon>
        <taxon>malvids</taxon>
        <taxon>Brassicales</taxon>
        <taxon>Brassicaceae</taxon>
        <taxon>Coluteocarpeae</taxon>
        <taxon>Microthlaspi</taxon>
    </lineage>
</organism>
<keyword evidence="3" id="KW-1185">Reference proteome</keyword>
<reference evidence="2" key="1">
    <citation type="submission" date="2020-01" db="EMBL/GenBank/DDBJ databases">
        <authorList>
            <person name="Mishra B."/>
        </authorList>
    </citation>
    <scope>NUCLEOTIDE SEQUENCE [LARGE SCALE GENOMIC DNA]</scope>
</reference>
<evidence type="ECO:0008006" key="4">
    <source>
        <dbReference type="Google" id="ProtNLM"/>
    </source>
</evidence>
<proteinExistence type="predicted"/>
<protein>
    <recommendedName>
        <fullName evidence="4">Aspartic peptidase DDI1-type domain-containing protein</fullName>
    </recommendedName>
</protein>
<dbReference type="Proteomes" id="UP000467841">
    <property type="component" value="Unassembled WGS sequence"/>
</dbReference>
<gene>
    <name evidence="2" type="ORF">MERR_LOCUS25715</name>
</gene>
<keyword evidence="1" id="KW-0175">Coiled coil</keyword>
<name>A0A6D2JFA3_9BRAS</name>
<dbReference type="InterPro" id="IPR021109">
    <property type="entry name" value="Peptidase_aspartic_dom_sf"/>
</dbReference>
<feature type="coiled-coil region" evidence="1">
    <location>
        <begin position="27"/>
        <end position="54"/>
    </location>
</feature>
<dbReference type="PANTHER" id="PTHR33067">
    <property type="entry name" value="RNA-DIRECTED DNA POLYMERASE-RELATED"/>
    <property type="match status" value="1"/>
</dbReference>
<dbReference type="EMBL" id="CACVBM020001195">
    <property type="protein sequence ID" value="CAA7038480.1"/>
    <property type="molecule type" value="Genomic_DNA"/>
</dbReference>
<sequence>MWLYENMQTQESQAMLKQLLQGQADGAMDTSKKLAEMNSKIESLNTRVHSLENHASSSAAKQGHLPGKDVQNPKEHCKVIFTQVEGFDQQAANEKDIEEICMLLNNEENVVADAPGVQYVQPEVQAPQIAIHASPVELTQQAHRAETVSPARSSQMLYTPTPSDDDTYKPPVPFPSRILTKNQKKVITKFRNDMTQLVEPSSSQSDLLSTPTSLPKLNGQGSFTLPCTLGHLQLEDALVDSGASINLISLVLIQRLGIQSLIQRPKSSIMFGDASSKAPLGIGHLSSPLLVPPLIPHKESHLHNVNNKVSYPLKASSSKYCGTIATKSLSIKSDESAEFAEVETMEIMTVSCTEPVICEPCVLDEMGLAVLFSEQLGSAQKDGEGMALKASHGHKRKMITPQTLSSAPSQLTLTLLPSKFTNGKIEYKIKCKRKSKPFSSINALVSPELQKDQTKLKELLSSVLTVTFDGGTALIHA</sequence>
<dbReference type="OrthoDB" id="1110491at2759"/>
<dbReference type="Gene3D" id="2.40.70.10">
    <property type="entry name" value="Acid Proteases"/>
    <property type="match status" value="1"/>
</dbReference>
<dbReference type="AlphaFoldDB" id="A0A6D2JFA3"/>
<comment type="caution">
    <text evidence="2">The sequence shown here is derived from an EMBL/GenBank/DDBJ whole genome shotgun (WGS) entry which is preliminary data.</text>
</comment>
<evidence type="ECO:0000313" key="2">
    <source>
        <dbReference type="EMBL" id="CAA7038480.1"/>
    </source>
</evidence>
<dbReference type="PANTHER" id="PTHR33067:SF31">
    <property type="entry name" value="RNA-DIRECTED DNA POLYMERASE"/>
    <property type="match status" value="1"/>
</dbReference>
<evidence type="ECO:0000313" key="3">
    <source>
        <dbReference type="Proteomes" id="UP000467841"/>
    </source>
</evidence>
<evidence type="ECO:0000256" key="1">
    <source>
        <dbReference type="SAM" id="Coils"/>
    </source>
</evidence>
<accession>A0A6D2JFA3</accession>
<dbReference type="CDD" id="cd00303">
    <property type="entry name" value="retropepsin_like"/>
    <property type="match status" value="1"/>
</dbReference>